<keyword evidence="1" id="KW-0812">Transmembrane</keyword>
<organism evidence="2 3">
    <name type="scientific">Roseimaritima multifibrata</name>
    <dbReference type="NCBI Taxonomy" id="1930274"/>
    <lineage>
        <taxon>Bacteria</taxon>
        <taxon>Pseudomonadati</taxon>
        <taxon>Planctomycetota</taxon>
        <taxon>Planctomycetia</taxon>
        <taxon>Pirellulales</taxon>
        <taxon>Pirellulaceae</taxon>
        <taxon>Roseimaritima</taxon>
    </lineage>
</organism>
<dbReference type="EMBL" id="CP036262">
    <property type="protein sequence ID" value="QDS95138.1"/>
    <property type="molecule type" value="Genomic_DNA"/>
</dbReference>
<dbReference type="InterPro" id="IPR046031">
    <property type="entry name" value="DUF5989"/>
</dbReference>
<evidence type="ECO:0000313" key="2">
    <source>
        <dbReference type="EMBL" id="QDS95138.1"/>
    </source>
</evidence>
<keyword evidence="1" id="KW-0472">Membrane</keyword>
<dbReference type="KEGG" id="rml:FF011L_39250"/>
<evidence type="ECO:0000313" key="3">
    <source>
        <dbReference type="Proteomes" id="UP000320672"/>
    </source>
</evidence>
<dbReference type="OrthoDB" id="291192at2"/>
<gene>
    <name evidence="2" type="ORF">FF011L_39250</name>
</gene>
<name>A0A517MJU5_9BACT</name>
<sequence length="76" mass="8372">MPTSSNADSTDSTTASGEAFAESAFEQSPGLVREFWDFLHDNKKWWLVPILLSIALLSLFVTLAASSVSPFLYVLF</sequence>
<dbReference type="AlphaFoldDB" id="A0A517MJU5"/>
<accession>A0A517MJU5</accession>
<dbReference type="Proteomes" id="UP000320672">
    <property type="component" value="Chromosome"/>
</dbReference>
<dbReference type="Pfam" id="PF19451">
    <property type="entry name" value="DUF5989"/>
    <property type="match status" value="1"/>
</dbReference>
<proteinExistence type="predicted"/>
<protein>
    <submittedName>
        <fullName evidence="2">Uncharacterized protein</fullName>
    </submittedName>
</protein>
<feature type="transmembrane region" description="Helical" evidence="1">
    <location>
        <begin position="45"/>
        <end position="75"/>
    </location>
</feature>
<reference evidence="2 3" key="1">
    <citation type="submission" date="2019-02" db="EMBL/GenBank/DDBJ databases">
        <title>Deep-cultivation of Planctomycetes and their phenomic and genomic characterization uncovers novel biology.</title>
        <authorList>
            <person name="Wiegand S."/>
            <person name="Jogler M."/>
            <person name="Boedeker C."/>
            <person name="Pinto D."/>
            <person name="Vollmers J."/>
            <person name="Rivas-Marin E."/>
            <person name="Kohn T."/>
            <person name="Peeters S.H."/>
            <person name="Heuer A."/>
            <person name="Rast P."/>
            <person name="Oberbeckmann S."/>
            <person name="Bunk B."/>
            <person name="Jeske O."/>
            <person name="Meyerdierks A."/>
            <person name="Storesund J.E."/>
            <person name="Kallscheuer N."/>
            <person name="Luecker S."/>
            <person name="Lage O.M."/>
            <person name="Pohl T."/>
            <person name="Merkel B.J."/>
            <person name="Hornburger P."/>
            <person name="Mueller R.-W."/>
            <person name="Bruemmer F."/>
            <person name="Labrenz M."/>
            <person name="Spormann A.M."/>
            <person name="Op den Camp H."/>
            <person name="Overmann J."/>
            <person name="Amann R."/>
            <person name="Jetten M.S.M."/>
            <person name="Mascher T."/>
            <person name="Medema M.H."/>
            <person name="Devos D.P."/>
            <person name="Kaster A.-K."/>
            <person name="Ovreas L."/>
            <person name="Rohde M."/>
            <person name="Galperin M.Y."/>
            <person name="Jogler C."/>
        </authorList>
    </citation>
    <scope>NUCLEOTIDE SEQUENCE [LARGE SCALE GENOMIC DNA]</scope>
    <source>
        <strain evidence="2 3">FF011L</strain>
    </source>
</reference>
<keyword evidence="3" id="KW-1185">Reference proteome</keyword>
<keyword evidence="1" id="KW-1133">Transmembrane helix</keyword>
<evidence type="ECO:0000256" key="1">
    <source>
        <dbReference type="SAM" id="Phobius"/>
    </source>
</evidence>